<feature type="signal peptide" evidence="1">
    <location>
        <begin position="1"/>
        <end position="22"/>
    </location>
</feature>
<organism evidence="2 3">
    <name type="scientific">Ruegeria atlantica</name>
    <dbReference type="NCBI Taxonomy" id="81569"/>
    <lineage>
        <taxon>Bacteria</taxon>
        <taxon>Pseudomonadati</taxon>
        <taxon>Pseudomonadota</taxon>
        <taxon>Alphaproteobacteria</taxon>
        <taxon>Rhodobacterales</taxon>
        <taxon>Roseobacteraceae</taxon>
        <taxon>Ruegeria</taxon>
    </lineage>
</organism>
<keyword evidence="1" id="KW-0732">Signal</keyword>
<evidence type="ECO:0000313" key="2">
    <source>
        <dbReference type="EMBL" id="NOE19894.1"/>
    </source>
</evidence>
<dbReference type="EMBL" id="WVRA01000007">
    <property type="protein sequence ID" value="NOE19894.1"/>
    <property type="molecule type" value="Genomic_DNA"/>
</dbReference>
<evidence type="ECO:0000313" key="3">
    <source>
        <dbReference type="Proteomes" id="UP000597886"/>
    </source>
</evidence>
<dbReference type="AlphaFoldDB" id="A0AA90Z3D7"/>
<evidence type="ECO:0008006" key="4">
    <source>
        <dbReference type="Google" id="ProtNLM"/>
    </source>
</evidence>
<feature type="chain" id="PRO_5041724727" description="Dihydrodipicolinate reductase" evidence="1">
    <location>
        <begin position="23"/>
        <end position="122"/>
    </location>
</feature>
<dbReference type="Proteomes" id="UP000597886">
    <property type="component" value="Unassembled WGS sequence"/>
</dbReference>
<comment type="caution">
    <text evidence="2">The sequence shown here is derived from an EMBL/GenBank/DDBJ whole genome shotgun (WGS) entry which is preliminary data.</text>
</comment>
<proteinExistence type="predicted"/>
<sequence>MKHTILFLAVAGTLAIAGAAHADYKRIKTAKQFNSDIVGKKLTDEQGNVFVANADGTISAKLQSGKKFSGTWVWNKKFWCRNGVLDGKALGTDCQLWEIDGATARMTREKGKGKTTIYSINN</sequence>
<gene>
    <name evidence="2" type="ORF">GS634_17355</name>
</gene>
<accession>A0AA90Z3D7</accession>
<dbReference type="RefSeq" id="WP_171119717.1">
    <property type="nucleotide sequence ID" value="NZ_WVRA01000007.1"/>
</dbReference>
<reference evidence="2" key="1">
    <citation type="submission" date="2019-12" db="EMBL/GenBank/DDBJ databases">
        <title>Ruegeria JWLKs population differentiation of coral mucus and skeleton niches.</title>
        <authorList>
            <person name="Luo D."/>
        </authorList>
    </citation>
    <scope>NUCLEOTIDE SEQUENCE</scope>
    <source>
        <strain evidence="2">HKCCD6181</strain>
    </source>
</reference>
<name>A0AA90Z3D7_9RHOB</name>
<evidence type="ECO:0000256" key="1">
    <source>
        <dbReference type="SAM" id="SignalP"/>
    </source>
</evidence>
<protein>
    <recommendedName>
        <fullName evidence="4">Dihydrodipicolinate reductase</fullName>
    </recommendedName>
</protein>